<evidence type="ECO:0000256" key="1">
    <source>
        <dbReference type="ARBA" id="ARBA00038414"/>
    </source>
</evidence>
<dbReference type="PANTHER" id="PTHR28047">
    <property type="entry name" value="PROTEIN DCG1"/>
    <property type="match status" value="1"/>
</dbReference>
<dbReference type="InterPro" id="IPR015942">
    <property type="entry name" value="Asp/Glu/hydantoin_racemase"/>
</dbReference>
<evidence type="ECO:0000313" key="3">
    <source>
        <dbReference type="Proteomes" id="UP000183447"/>
    </source>
</evidence>
<comment type="similarity">
    <text evidence="1">Belongs to the HyuE racemase family.</text>
</comment>
<dbReference type="EMBL" id="FPKU01000002">
    <property type="protein sequence ID" value="SFZ84687.1"/>
    <property type="molecule type" value="Genomic_DNA"/>
</dbReference>
<proteinExistence type="inferred from homology"/>
<sequence length="226" mass="23005">MPVPVAAMTERTLLVINPNTNSGVTGRVRVSVEACAAPGTQVVVVNPERGPVAIETPEHRAMAVPNVLDLIARAPDHDGYVLACFDDIAIAEARALVPVPVISMAEAGIRAAAAAHDRFDVVTTVEAAVPTIAALVASYGMANRCTVRATGIGVSETAEAGPKAEAALARTISASRAAGAGAIVLGSGAYAGRRPALSRAFGLPFIDGLEAAIAYCEARTGALWQA</sequence>
<name>A0A1K2HY41_9HYPH</name>
<accession>A0A1K2HY41</accession>
<protein>
    <submittedName>
        <fullName evidence="2">Allantoin racemase</fullName>
    </submittedName>
</protein>
<evidence type="ECO:0000313" key="2">
    <source>
        <dbReference type="EMBL" id="SFZ84687.1"/>
    </source>
</evidence>
<dbReference type="InterPro" id="IPR052186">
    <property type="entry name" value="Hydantoin_racemase-like"/>
</dbReference>
<gene>
    <name evidence="2" type="ORF">SAMN02983003_2157</name>
</gene>
<organism evidence="2 3">
    <name type="scientific">Devosia enhydra</name>
    <dbReference type="NCBI Taxonomy" id="665118"/>
    <lineage>
        <taxon>Bacteria</taxon>
        <taxon>Pseudomonadati</taxon>
        <taxon>Pseudomonadota</taxon>
        <taxon>Alphaproteobacteria</taxon>
        <taxon>Hyphomicrobiales</taxon>
        <taxon>Devosiaceae</taxon>
        <taxon>Devosia</taxon>
    </lineage>
</organism>
<reference evidence="2 3" key="1">
    <citation type="submission" date="2016-11" db="EMBL/GenBank/DDBJ databases">
        <authorList>
            <person name="Jaros S."/>
            <person name="Januszkiewicz K."/>
            <person name="Wedrychowicz H."/>
        </authorList>
    </citation>
    <scope>NUCLEOTIDE SEQUENCE [LARGE SCALE GENOMIC DNA]</scope>
    <source>
        <strain evidence="2 3">ATCC 23634</strain>
    </source>
</reference>
<dbReference type="Proteomes" id="UP000183447">
    <property type="component" value="Unassembled WGS sequence"/>
</dbReference>
<dbReference type="GO" id="GO:0047661">
    <property type="term" value="F:amino-acid racemase activity"/>
    <property type="evidence" value="ECO:0007669"/>
    <property type="project" value="InterPro"/>
</dbReference>
<dbReference type="PANTHER" id="PTHR28047:SF5">
    <property type="entry name" value="PROTEIN DCG1"/>
    <property type="match status" value="1"/>
</dbReference>
<keyword evidence="3" id="KW-1185">Reference proteome</keyword>
<dbReference type="Gene3D" id="3.40.50.12500">
    <property type="match status" value="1"/>
</dbReference>
<dbReference type="STRING" id="665118.SAMN02983003_2157"/>
<dbReference type="AlphaFoldDB" id="A0A1K2HY41"/>
<dbReference type="OrthoDB" id="9791723at2"/>
<dbReference type="InterPro" id="IPR053714">
    <property type="entry name" value="Iso_Racemase_Enz_sf"/>
</dbReference>
<dbReference type="Pfam" id="PF01177">
    <property type="entry name" value="Asp_Glu_race"/>
    <property type="match status" value="1"/>
</dbReference>